<dbReference type="InterPro" id="IPR036188">
    <property type="entry name" value="FAD/NAD-bd_sf"/>
</dbReference>
<dbReference type="Proteomes" id="UP001500979">
    <property type="component" value="Unassembled WGS sequence"/>
</dbReference>
<sequence>MPTPNSDKSGHTLNDDSDWARHPHSDATDSDNTERTIDNEVCIIGSGFSGLAVANELRRRNIPFTCVDRSAEIGGVWQHSQDLNSSPAYRALHLNTSSRTTAFHDFPMPADYPRYPGLRQVSEYLCDFAAQRDLKRDVELRTEVVSARQNSDLTWDVVTRDESGAARSRRFRNVVVATGQHWRPRFPDPPIAGADTFGGRVLHSFGFSDAAAHAGERVLVLGIGNSACDIAVELSRAAEKTFLAIRHGAHIVPKQLMGIPVSEISDSDWWGRMSFQVQRSLIERLLQLIRGDIRAYGIPEPDHRIFSRSVTISDELLPRITNGGVIPKPMIDRFEGDLVHFTDGSSERIDAVVHCTGYELEFPFLPAECVFTADGSVGLYQRVVAPRHPGLYFAGLIKPVGSVTRSVESQSVWIADLVESSAALPSGEVMAAEIDEQLRATRQRYGKGGMNSIQVDVASYLKALEKERAAGRRRARTG</sequence>
<dbReference type="EMBL" id="BAAAUX010000016">
    <property type="protein sequence ID" value="GAA2801535.1"/>
    <property type="molecule type" value="Genomic_DNA"/>
</dbReference>
<evidence type="ECO:0000256" key="2">
    <source>
        <dbReference type="ARBA" id="ARBA00010139"/>
    </source>
</evidence>
<evidence type="ECO:0000256" key="5">
    <source>
        <dbReference type="ARBA" id="ARBA00022857"/>
    </source>
</evidence>
<keyword evidence="5" id="KW-0521">NADP</keyword>
<accession>A0ABN3VFZ2</accession>
<organism evidence="8 9">
    <name type="scientific">Saccharopolyspora taberi</name>
    <dbReference type="NCBI Taxonomy" id="60895"/>
    <lineage>
        <taxon>Bacteria</taxon>
        <taxon>Bacillati</taxon>
        <taxon>Actinomycetota</taxon>
        <taxon>Actinomycetes</taxon>
        <taxon>Pseudonocardiales</taxon>
        <taxon>Pseudonocardiaceae</taxon>
        <taxon>Saccharopolyspora</taxon>
    </lineage>
</organism>
<evidence type="ECO:0000256" key="7">
    <source>
        <dbReference type="SAM" id="MobiDB-lite"/>
    </source>
</evidence>
<keyword evidence="9" id="KW-1185">Reference proteome</keyword>
<comment type="similarity">
    <text evidence="1">Belongs to the FMO family.</text>
</comment>
<keyword evidence="3" id="KW-0285">Flavoprotein</keyword>
<dbReference type="Gene3D" id="3.50.50.60">
    <property type="entry name" value="FAD/NAD(P)-binding domain"/>
    <property type="match status" value="1"/>
</dbReference>
<gene>
    <name evidence="8" type="ORF">GCM10010470_40740</name>
</gene>
<keyword evidence="4" id="KW-0274">FAD</keyword>
<feature type="region of interest" description="Disordered" evidence="7">
    <location>
        <begin position="1"/>
        <end position="33"/>
    </location>
</feature>
<feature type="compositionally biased region" description="Basic and acidic residues" evidence="7">
    <location>
        <begin position="8"/>
        <end position="33"/>
    </location>
</feature>
<dbReference type="PANTHER" id="PTHR23023">
    <property type="entry name" value="DIMETHYLANILINE MONOOXYGENASE"/>
    <property type="match status" value="1"/>
</dbReference>
<name>A0ABN3VFZ2_9PSEU</name>
<evidence type="ECO:0000256" key="3">
    <source>
        <dbReference type="ARBA" id="ARBA00022630"/>
    </source>
</evidence>
<dbReference type="Pfam" id="PF00743">
    <property type="entry name" value="FMO-like"/>
    <property type="match status" value="1"/>
</dbReference>
<evidence type="ECO:0000256" key="1">
    <source>
        <dbReference type="ARBA" id="ARBA00009183"/>
    </source>
</evidence>
<comment type="similarity">
    <text evidence="2">Belongs to the FAD-binding monooxygenase family.</text>
</comment>
<proteinExistence type="inferred from homology"/>
<evidence type="ECO:0000256" key="6">
    <source>
        <dbReference type="ARBA" id="ARBA00023002"/>
    </source>
</evidence>
<dbReference type="PIRSF" id="PIRSF000332">
    <property type="entry name" value="FMO"/>
    <property type="match status" value="1"/>
</dbReference>
<keyword evidence="6" id="KW-0560">Oxidoreductase</keyword>
<evidence type="ECO:0000256" key="4">
    <source>
        <dbReference type="ARBA" id="ARBA00022827"/>
    </source>
</evidence>
<dbReference type="InterPro" id="IPR020946">
    <property type="entry name" value="Flavin_mOase-like"/>
</dbReference>
<reference evidence="8 9" key="1">
    <citation type="journal article" date="2019" name="Int. J. Syst. Evol. Microbiol.">
        <title>The Global Catalogue of Microorganisms (GCM) 10K type strain sequencing project: providing services to taxonomists for standard genome sequencing and annotation.</title>
        <authorList>
            <consortium name="The Broad Institute Genomics Platform"/>
            <consortium name="The Broad Institute Genome Sequencing Center for Infectious Disease"/>
            <person name="Wu L."/>
            <person name="Ma J."/>
        </authorList>
    </citation>
    <scope>NUCLEOTIDE SEQUENCE [LARGE SCALE GENOMIC DNA]</scope>
    <source>
        <strain evidence="8 9">JCM 9383</strain>
    </source>
</reference>
<dbReference type="PRINTS" id="PR00370">
    <property type="entry name" value="FMOXYGENASE"/>
</dbReference>
<comment type="caution">
    <text evidence="8">The sequence shown here is derived from an EMBL/GenBank/DDBJ whole genome shotgun (WGS) entry which is preliminary data.</text>
</comment>
<evidence type="ECO:0000313" key="8">
    <source>
        <dbReference type="EMBL" id="GAA2801535.1"/>
    </source>
</evidence>
<dbReference type="InterPro" id="IPR000960">
    <property type="entry name" value="Flavin_mOase"/>
</dbReference>
<protein>
    <submittedName>
        <fullName evidence="8">NAD(P)-binding domain-containing protein</fullName>
    </submittedName>
</protein>
<dbReference type="InterPro" id="IPR050346">
    <property type="entry name" value="FMO-like"/>
</dbReference>
<dbReference type="SUPFAM" id="SSF51905">
    <property type="entry name" value="FAD/NAD(P)-binding domain"/>
    <property type="match status" value="3"/>
</dbReference>
<evidence type="ECO:0000313" key="9">
    <source>
        <dbReference type="Proteomes" id="UP001500979"/>
    </source>
</evidence>